<dbReference type="PANTHER" id="PTHR10974">
    <property type="entry name" value="FI08016P-RELATED"/>
    <property type="match status" value="1"/>
</dbReference>
<organism evidence="2 3">
    <name type="scientific">Drosophila hydei</name>
    <name type="common">Fruit fly</name>
    <dbReference type="NCBI Taxonomy" id="7224"/>
    <lineage>
        <taxon>Eukaryota</taxon>
        <taxon>Metazoa</taxon>
        <taxon>Ecdysozoa</taxon>
        <taxon>Arthropoda</taxon>
        <taxon>Hexapoda</taxon>
        <taxon>Insecta</taxon>
        <taxon>Pterygota</taxon>
        <taxon>Neoptera</taxon>
        <taxon>Endopterygota</taxon>
        <taxon>Diptera</taxon>
        <taxon>Brachycera</taxon>
        <taxon>Muscomorpha</taxon>
        <taxon>Ephydroidea</taxon>
        <taxon>Drosophilidae</taxon>
        <taxon>Drosophila</taxon>
    </lineage>
</organism>
<dbReference type="FunFam" id="3.40.720.10:FF:000017">
    <property type="entry name" value="Predicted protein"/>
    <property type="match status" value="1"/>
</dbReference>
<dbReference type="RefSeq" id="XP_023164721.2">
    <property type="nucleotide sequence ID" value="XM_023308953.2"/>
</dbReference>
<dbReference type="GeneID" id="111595298"/>
<keyword evidence="1" id="KW-0732">Signal</keyword>
<feature type="signal peptide" evidence="1">
    <location>
        <begin position="1"/>
        <end position="21"/>
    </location>
</feature>
<evidence type="ECO:0000313" key="2">
    <source>
        <dbReference type="Proteomes" id="UP000504633"/>
    </source>
</evidence>
<dbReference type="Proteomes" id="UP000504633">
    <property type="component" value="Unplaced"/>
</dbReference>
<dbReference type="OrthoDB" id="413313at2759"/>
<feature type="chain" id="PRO_5026999898" evidence="1">
    <location>
        <begin position="22"/>
        <end position="625"/>
    </location>
</feature>
<dbReference type="GO" id="GO:0005615">
    <property type="term" value="C:extracellular space"/>
    <property type="evidence" value="ECO:0007669"/>
    <property type="project" value="TreeGrafter"/>
</dbReference>
<dbReference type="PANTHER" id="PTHR10974:SF9">
    <property type="entry name" value="DUF229 DOMAIN CONTAINING PROTEIN-RELATED"/>
    <property type="match status" value="1"/>
</dbReference>
<dbReference type="KEGG" id="dhe:111595298"/>
<dbReference type="Gene3D" id="3.40.720.10">
    <property type="entry name" value="Alkaline Phosphatase, subunit A"/>
    <property type="match status" value="1"/>
</dbReference>
<keyword evidence="2" id="KW-1185">Reference proteome</keyword>
<proteinExistence type="predicted"/>
<dbReference type="CDD" id="cd16021">
    <property type="entry name" value="ALP_like"/>
    <property type="match status" value="1"/>
</dbReference>
<accession>A0A6J1LJC8</accession>
<evidence type="ECO:0000313" key="3">
    <source>
        <dbReference type="RefSeq" id="XP_023164721.2"/>
    </source>
</evidence>
<sequence length="625" mass="72375">MGTTKLCLNGILLVSFLQCAALINKKYILSSVTCKIEDADPFDEAVKNNFERIEYKRCSTLQPLTWVAYNERSQYYQLHINWTGFRQYLRMDLDLTAPLTSSPRCCYMAVERLTEQNIGLGENCEQFSSGVQLPNSTIGFIVQCYAQGKRIYTNGHATVPEQQQVRERLKQWVNRRKGKQSALSVLLIGIDSVSRQQLMRAMPMTKQQLESSGWFELAGYNKVAANTLPNLLPLTTGYNRSSVMSLCDPREELGLKRCKFIWKLYQELGYVTAFGEDDTPINTFNLNMRGFRSVPVDYYLRPYLMAAEQWLDVKIGDSQTCLGFHHASEHVYEYALEFTRRYLNDSFFGFFWTNTHSHGGSISRTTVMDEYMREYLNRLRNYGILNRSIVFFLSDHGLRAGPTWQTPLGWLEDRLPFLYIWLPPHLQQSHPEFVQSLRVNRQRLTSPYDLYVTLKHILRIGSPNHLKDLLGDAVDCLSCQSLLLPVPINRTCADAGISDHWCACRSYYRYSTLSDRDYIMAQLLVQHVNSLYNNYHNSKFVSRCEPLTLVNITKTYLGRRHTADNPTISLHRIQVMMMPTFSTYEGTIWYNSSSQEMQVTGVSRIDKIKPNCHDEQFRIKICSCR</sequence>
<dbReference type="AlphaFoldDB" id="A0A6J1LJC8"/>
<reference evidence="3" key="1">
    <citation type="submission" date="2025-08" db="UniProtKB">
        <authorList>
            <consortium name="RefSeq"/>
        </authorList>
    </citation>
    <scope>IDENTIFICATION</scope>
    <source>
        <strain evidence="3">15085-1641.00</strain>
        <tissue evidence="3">Whole body</tissue>
    </source>
</reference>
<protein>
    <submittedName>
        <fullName evidence="3">Uncharacterized protein LOC111595298</fullName>
    </submittedName>
</protein>
<dbReference type="InterPro" id="IPR004245">
    <property type="entry name" value="DUF229"/>
</dbReference>
<dbReference type="Pfam" id="PF02995">
    <property type="entry name" value="DUF229"/>
    <property type="match status" value="1"/>
</dbReference>
<gene>
    <name evidence="3" type="primary">LOC111595298</name>
</gene>
<dbReference type="SUPFAM" id="SSF53649">
    <property type="entry name" value="Alkaline phosphatase-like"/>
    <property type="match status" value="1"/>
</dbReference>
<evidence type="ECO:0000256" key="1">
    <source>
        <dbReference type="SAM" id="SignalP"/>
    </source>
</evidence>
<name>A0A6J1LJC8_DROHY</name>
<dbReference type="InterPro" id="IPR017850">
    <property type="entry name" value="Alkaline_phosphatase_core_sf"/>
</dbReference>
<dbReference type="OMA" id="CCYMAVE"/>